<dbReference type="RefSeq" id="WP_377399952.1">
    <property type="nucleotide sequence ID" value="NZ_JBHUEQ010000016.1"/>
</dbReference>
<name>A0ABW4M2P4_9HYPH</name>
<dbReference type="EMBL" id="JBHUEQ010000016">
    <property type="protein sequence ID" value="MFD1745718.1"/>
    <property type="molecule type" value="Genomic_DNA"/>
</dbReference>
<dbReference type="Proteomes" id="UP001597322">
    <property type="component" value="Unassembled WGS sequence"/>
</dbReference>
<dbReference type="InterPro" id="IPR008983">
    <property type="entry name" value="Tumour_necrosis_fac-like_dom"/>
</dbReference>
<comment type="caution">
    <text evidence="1">The sequence shown here is derived from an EMBL/GenBank/DDBJ whole genome shotgun (WGS) entry which is preliminary data.</text>
</comment>
<dbReference type="InterPro" id="IPR021251">
    <property type="entry name" value="DUF2793"/>
</dbReference>
<evidence type="ECO:0000313" key="2">
    <source>
        <dbReference type="Proteomes" id="UP001597322"/>
    </source>
</evidence>
<sequence length="343" mass="35813">MNDESNNLGLPFIHPAQAQKHVSFNEAISILDGLVQLVIEAQETTPPASALPGSRYMIGANATSAWTGHDGHIAVREESGWAFLAPRNGFLAWFAQEKVLKFFENGQWKTPPLPEAISTSRLGIAATADATNRFSLSSPASLFNHAGASHQIKINKASASDTASMLFQNNWSGRAEIGLAGTDEFGLKVSGDGSQWVTALTVSSKGVVTQSVRPAGRAFSAAGTFSPASNTPRGFTELATTQGGVSLGATVSGGGNVLLIPEEGLYALSLNITLTAASGYSVSLLRNGSETLFTCRCTSPSPLTLGRTTIANLNQGDALTLIHKGSATLEEGSPATELVIVRL</sequence>
<reference evidence="2" key="1">
    <citation type="journal article" date="2019" name="Int. J. Syst. Evol. Microbiol.">
        <title>The Global Catalogue of Microorganisms (GCM) 10K type strain sequencing project: providing services to taxonomists for standard genome sequencing and annotation.</title>
        <authorList>
            <consortium name="The Broad Institute Genomics Platform"/>
            <consortium name="The Broad Institute Genome Sequencing Center for Infectious Disease"/>
            <person name="Wu L."/>
            <person name="Ma J."/>
        </authorList>
    </citation>
    <scope>NUCLEOTIDE SEQUENCE [LARGE SCALE GENOMIC DNA]</scope>
    <source>
        <strain evidence="2">CG52</strain>
    </source>
</reference>
<protein>
    <submittedName>
        <fullName evidence="1">DUF2793 domain-containing protein</fullName>
    </submittedName>
</protein>
<dbReference type="Pfam" id="PF10983">
    <property type="entry name" value="DUF2793"/>
    <property type="match status" value="1"/>
</dbReference>
<accession>A0ABW4M2P4</accession>
<organism evidence="1 2">
    <name type="scientific">Rhizobium helianthi</name>
    <dbReference type="NCBI Taxonomy" id="1132695"/>
    <lineage>
        <taxon>Bacteria</taxon>
        <taxon>Pseudomonadati</taxon>
        <taxon>Pseudomonadota</taxon>
        <taxon>Alphaproteobacteria</taxon>
        <taxon>Hyphomicrobiales</taxon>
        <taxon>Rhizobiaceae</taxon>
        <taxon>Rhizobium/Agrobacterium group</taxon>
        <taxon>Rhizobium</taxon>
    </lineage>
</organism>
<proteinExistence type="predicted"/>
<evidence type="ECO:0000313" key="1">
    <source>
        <dbReference type="EMBL" id="MFD1745718.1"/>
    </source>
</evidence>
<gene>
    <name evidence="1" type="ORF">ACFSE1_09625</name>
</gene>
<keyword evidence="2" id="KW-1185">Reference proteome</keyword>
<dbReference type="SUPFAM" id="SSF49842">
    <property type="entry name" value="TNF-like"/>
    <property type="match status" value="1"/>
</dbReference>